<dbReference type="InterPro" id="IPR029060">
    <property type="entry name" value="PIN-like_dom_sf"/>
</dbReference>
<dbReference type="InterPro" id="IPR006085">
    <property type="entry name" value="XPG_DNA_repair_N"/>
</dbReference>
<evidence type="ECO:0000313" key="19">
    <source>
        <dbReference type="EMBL" id="KKA24810.1"/>
    </source>
</evidence>
<comment type="caution">
    <text evidence="19">The sequence shown here is derived from an EMBL/GenBank/DDBJ whole genome shotgun (WGS) entry which is preliminary data.</text>
</comment>
<dbReference type="GO" id="GO:0005730">
    <property type="term" value="C:nucleolus"/>
    <property type="evidence" value="ECO:0007669"/>
    <property type="project" value="UniProtKB-SubCell"/>
</dbReference>
<dbReference type="Proteomes" id="UP000053958">
    <property type="component" value="Unassembled WGS sequence"/>
</dbReference>
<dbReference type="GO" id="GO:0005739">
    <property type="term" value="C:mitochondrion"/>
    <property type="evidence" value="ECO:0007669"/>
    <property type="project" value="UniProtKB-SubCell"/>
</dbReference>
<reference evidence="19 20" key="1">
    <citation type="submission" date="2015-04" db="EMBL/GenBank/DDBJ databases">
        <authorList>
            <person name="Heijne W.H."/>
            <person name="Fedorova N.D."/>
            <person name="Nierman W.C."/>
            <person name="Vollebregt A.W."/>
            <person name="Zhao Z."/>
            <person name="Wu L."/>
            <person name="Kumar M."/>
            <person name="Stam H."/>
            <person name="van den Berg M.A."/>
            <person name="Pel H.J."/>
        </authorList>
    </citation>
    <scope>NUCLEOTIDE SEQUENCE [LARGE SCALE GENOMIC DNA]</scope>
    <source>
        <strain evidence="19 20">CBS 393.64</strain>
    </source>
</reference>
<dbReference type="CDD" id="cd09867">
    <property type="entry name" value="PIN_FEN1"/>
    <property type="match status" value="1"/>
</dbReference>
<evidence type="ECO:0000256" key="12">
    <source>
        <dbReference type="ARBA" id="ARBA00023204"/>
    </source>
</evidence>
<dbReference type="GO" id="GO:0006284">
    <property type="term" value="P:base-excision repair"/>
    <property type="evidence" value="ECO:0007669"/>
    <property type="project" value="UniProtKB-UniRule"/>
</dbReference>
<dbReference type="GO" id="GO:0000287">
    <property type="term" value="F:magnesium ion binding"/>
    <property type="evidence" value="ECO:0007669"/>
    <property type="project" value="UniProtKB-UniRule"/>
</dbReference>
<evidence type="ECO:0000256" key="6">
    <source>
        <dbReference type="ARBA" id="ARBA00022759"/>
    </source>
</evidence>
<feature type="domain" description="XPG N-terminal" evidence="18">
    <location>
        <begin position="28"/>
        <end position="144"/>
    </location>
</feature>
<dbReference type="SMART" id="SM00485">
    <property type="entry name" value="XPGN"/>
    <property type="match status" value="1"/>
</dbReference>
<evidence type="ECO:0000256" key="8">
    <source>
        <dbReference type="ARBA" id="ARBA00022801"/>
    </source>
</evidence>
<keyword evidence="13 15" id="KW-0539">Nucleus</keyword>
<evidence type="ECO:0000256" key="3">
    <source>
        <dbReference type="ARBA" id="ARBA00022705"/>
    </source>
</evidence>
<feature type="domain" description="XPG-I" evidence="17">
    <location>
        <begin position="183"/>
        <end position="255"/>
    </location>
</feature>
<dbReference type="Pfam" id="PF00867">
    <property type="entry name" value="XPG_I"/>
    <property type="match status" value="1"/>
</dbReference>
<dbReference type="OrthoDB" id="1937206at2759"/>
<dbReference type="PANTHER" id="PTHR11081">
    <property type="entry name" value="FLAP ENDONUCLEASE FAMILY MEMBER"/>
    <property type="match status" value="1"/>
</dbReference>
<gene>
    <name evidence="19" type="ORF">T310_1169</name>
</gene>
<evidence type="ECO:0000256" key="1">
    <source>
        <dbReference type="ARBA" id="ARBA00004173"/>
    </source>
</evidence>
<name>A0A0F4Z397_RASE3</name>
<dbReference type="GO" id="GO:0005654">
    <property type="term" value="C:nucleoplasm"/>
    <property type="evidence" value="ECO:0007669"/>
    <property type="project" value="UniProtKB-SubCell"/>
</dbReference>
<dbReference type="Gene3D" id="1.10.150.20">
    <property type="entry name" value="5' to 3' exonuclease, C-terminal subdomain"/>
    <property type="match status" value="1"/>
</dbReference>
<dbReference type="Pfam" id="PF00752">
    <property type="entry name" value="XPG_N"/>
    <property type="match status" value="1"/>
</dbReference>
<evidence type="ECO:0000256" key="16">
    <source>
        <dbReference type="SAM" id="MobiDB-lite"/>
    </source>
</evidence>
<keyword evidence="20" id="KW-1185">Reference proteome</keyword>
<keyword evidence="11 15" id="KW-0496">Mitochondrion</keyword>
<organism evidence="19 20">
    <name type="scientific">Rasamsonia emersonii (strain ATCC 16479 / CBS 393.64 / IMI 116815)</name>
    <dbReference type="NCBI Taxonomy" id="1408163"/>
    <lineage>
        <taxon>Eukaryota</taxon>
        <taxon>Fungi</taxon>
        <taxon>Dikarya</taxon>
        <taxon>Ascomycota</taxon>
        <taxon>Pezizomycotina</taxon>
        <taxon>Eurotiomycetes</taxon>
        <taxon>Eurotiomycetidae</taxon>
        <taxon>Eurotiales</taxon>
        <taxon>Trichocomaceae</taxon>
        <taxon>Rasamsonia</taxon>
    </lineage>
</organism>
<evidence type="ECO:0000259" key="18">
    <source>
        <dbReference type="SMART" id="SM00485"/>
    </source>
</evidence>
<evidence type="ECO:0000256" key="15">
    <source>
        <dbReference type="HAMAP-Rule" id="MF_03140"/>
    </source>
</evidence>
<keyword evidence="6 15" id="KW-0255">Endonuclease</keyword>
<dbReference type="SMART" id="SM00484">
    <property type="entry name" value="XPGI"/>
    <property type="match status" value="1"/>
</dbReference>
<evidence type="ECO:0000256" key="5">
    <source>
        <dbReference type="ARBA" id="ARBA00022723"/>
    </source>
</evidence>
<dbReference type="InterPro" id="IPR006086">
    <property type="entry name" value="XPG-I_dom"/>
</dbReference>
<dbReference type="RefSeq" id="XP_013331422.1">
    <property type="nucleotide sequence ID" value="XM_013475968.1"/>
</dbReference>
<dbReference type="GO" id="GO:0008409">
    <property type="term" value="F:5'-3' exonuclease activity"/>
    <property type="evidence" value="ECO:0007669"/>
    <property type="project" value="UniProtKB-UniRule"/>
</dbReference>
<dbReference type="PANTHER" id="PTHR11081:SF9">
    <property type="entry name" value="FLAP ENDONUCLEASE 1"/>
    <property type="match status" value="1"/>
</dbReference>
<dbReference type="InterPro" id="IPR008918">
    <property type="entry name" value="HhH2"/>
</dbReference>
<feature type="compositionally biased region" description="Basic and acidic residues" evidence="16">
    <location>
        <begin position="394"/>
        <end position="426"/>
    </location>
</feature>
<dbReference type="PROSITE" id="PS00841">
    <property type="entry name" value="XPG_1"/>
    <property type="match status" value="1"/>
</dbReference>
<accession>A0A0F4Z397</accession>
<comment type="function">
    <text evidence="15">Structure-specific nuclease with 5'-flap endonuclease and 5'-3' exonuclease activities involved in DNA replication and repair. During DNA replication, cleaves the 5'-overhanging flap structure that is generated by displacement synthesis when DNA polymerase encounters the 5'-end of a downstream Okazaki fragment. It enters the flap from the 5'-end and then tracks to cleave the flap base, leaving a nick for ligation. Also involved in the long patch base excision repair (LP-BER) pathway, by cleaving within the apurinic/apyrimidinic (AP) site-terminated flap. Acts as a genome stabilization factor that prevents flaps from equilibrating into structures that lead to duplications and deletions. Also possesses 5'-3' exonuclease activity on nicked or gapped double-stranded DNA, and exhibits RNase H activity. Also involved in replication and repair of rDNA and in repairing mitochondrial DNA.</text>
</comment>
<dbReference type="InterPro" id="IPR036279">
    <property type="entry name" value="5-3_exonuclease_C_sf"/>
</dbReference>
<dbReference type="EMBL" id="LASV01000048">
    <property type="protein sequence ID" value="KKA24810.1"/>
    <property type="molecule type" value="Genomic_DNA"/>
</dbReference>
<evidence type="ECO:0000256" key="2">
    <source>
        <dbReference type="ARBA" id="ARBA00022553"/>
    </source>
</evidence>
<dbReference type="InterPro" id="IPR006084">
    <property type="entry name" value="XPG/Rad2"/>
</dbReference>
<dbReference type="GO" id="GO:0043137">
    <property type="term" value="P:DNA replication, removal of RNA primer"/>
    <property type="evidence" value="ECO:0007669"/>
    <property type="project" value="UniProtKB-UniRule"/>
</dbReference>
<comment type="subcellular location">
    <subcellularLocation>
        <location evidence="1 15">Mitochondrion</location>
    </subcellularLocation>
    <subcellularLocation>
        <location evidence="15">Nucleus</location>
        <location evidence="15">Nucleolus</location>
    </subcellularLocation>
    <subcellularLocation>
        <location evidence="15">Nucleus</location>
        <location evidence="15">Nucleoplasm</location>
    </subcellularLocation>
    <text evidence="15">Resides mostly in the nucleoli and relocalizes to the nucleoplasm upon DNA damage.</text>
</comment>
<proteinExistence type="inferred from homology"/>
<dbReference type="SMART" id="SM00279">
    <property type="entry name" value="HhH2"/>
    <property type="match status" value="1"/>
</dbReference>
<dbReference type="InterPro" id="IPR023426">
    <property type="entry name" value="Flap_endonuc"/>
</dbReference>
<dbReference type="CDD" id="cd09907">
    <property type="entry name" value="H3TH_FEN1-Euk"/>
    <property type="match status" value="1"/>
</dbReference>
<dbReference type="GeneID" id="25313520"/>
<dbReference type="SUPFAM" id="SSF47807">
    <property type="entry name" value="5' to 3' exonuclease, C-terminal subdomain"/>
    <property type="match status" value="1"/>
</dbReference>
<evidence type="ECO:0000256" key="4">
    <source>
        <dbReference type="ARBA" id="ARBA00022722"/>
    </source>
</evidence>
<evidence type="ECO:0000256" key="14">
    <source>
        <dbReference type="ARBA" id="ARBA00034726"/>
    </source>
</evidence>
<evidence type="ECO:0000256" key="11">
    <source>
        <dbReference type="ARBA" id="ARBA00023128"/>
    </source>
</evidence>
<keyword evidence="2 15" id="KW-0597">Phosphoprotein</keyword>
<keyword evidence="5 15" id="KW-0479">Metal-binding</keyword>
<keyword evidence="9 15" id="KW-0269">Exonuclease</keyword>
<evidence type="ECO:0000256" key="13">
    <source>
        <dbReference type="ARBA" id="ARBA00023242"/>
    </source>
</evidence>
<sequence>MGIKRKSSVSLASASLPQGASLLTSEPPELYQVIAENAPDAIKSGDIKNHFGRKVAIKLYPGVQLIRNSQDASMSIYSFLIAVRSDGQQLMSDAGETTSHLMGMFYRTLRMVDNGIKPLYVFDGAPPKLKSGELAKRTARKAEATEAHEEAREIGTSEEVEKFSRRTVRVTREHNEECKKLLKLMGIPYIDAPTEAEAQCAVLAKAGKVYAAASEDMDTLCFEAPILLRHLTFSEQRKEPIQEIHLKKALEGLDMDREQFIDLCILLGCDYLEPIPKIGPNTALKLIREHGSLEKVVEYIENDPKKKYTIPEDWPYKEARELFLNPEVRDANDPACEFKWESPDVEGLVDFLVKEKGFNEDRVRNGAARLQKNLKTAQQSRLEGFFKPVEKTAEEKAELKRKHEEKIEAQKKRKKEEAKAKKEAKARPRGAV</sequence>
<dbReference type="FunFam" id="1.10.150.20:FF:000009">
    <property type="entry name" value="Flap endonuclease 1"/>
    <property type="match status" value="1"/>
</dbReference>
<dbReference type="HAMAP" id="MF_00614">
    <property type="entry name" value="Fen"/>
    <property type="match status" value="1"/>
</dbReference>
<dbReference type="Gene3D" id="3.40.50.1010">
    <property type="entry name" value="5'-nuclease"/>
    <property type="match status" value="1"/>
</dbReference>
<keyword evidence="8 15" id="KW-0378">Hydrolase</keyword>
<evidence type="ECO:0000256" key="7">
    <source>
        <dbReference type="ARBA" id="ARBA00022763"/>
    </source>
</evidence>
<dbReference type="GO" id="GO:0003677">
    <property type="term" value="F:DNA binding"/>
    <property type="evidence" value="ECO:0007669"/>
    <property type="project" value="UniProtKB-UniRule"/>
</dbReference>
<dbReference type="GO" id="GO:0017108">
    <property type="term" value="F:5'-flap endonuclease activity"/>
    <property type="evidence" value="ECO:0007669"/>
    <property type="project" value="UniProtKB-UniRule"/>
</dbReference>
<keyword evidence="4 15" id="KW-0540">Nuclease</keyword>
<dbReference type="STRING" id="1408163.A0A0F4Z397"/>
<keyword evidence="3 15" id="KW-0235">DNA replication</keyword>
<feature type="region of interest" description="Disordered" evidence="16">
    <location>
        <begin position="394"/>
        <end position="432"/>
    </location>
</feature>
<dbReference type="EC" id="3.1.-.-" evidence="15"/>
<evidence type="ECO:0000256" key="9">
    <source>
        <dbReference type="ARBA" id="ARBA00022839"/>
    </source>
</evidence>
<keyword evidence="12 15" id="KW-0234">DNA repair</keyword>
<dbReference type="PROSITE" id="PS00842">
    <property type="entry name" value="XPG_2"/>
    <property type="match status" value="1"/>
</dbReference>
<dbReference type="FunFam" id="3.40.50.1010:FF:000003">
    <property type="entry name" value="Flap endonuclease 1"/>
    <property type="match status" value="1"/>
</dbReference>
<dbReference type="PRINTS" id="PR00853">
    <property type="entry name" value="XPGRADSUPER"/>
</dbReference>
<evidence type="ECO:0000313" key="20">
    <source>
        <dbReference type="Proteomes" id="UP000053958"/>
    </source>
</evidence>
<dbReference type="AlphaFoldDB" id="A0A0F4Z397"/>
<comment type="similarity">
    <text evidence="14 15">Belongs to the XPG/RAD2 endonuclease family. FEN1 subfamily.</text>
</comment>
<protein>
    <recommendedName>
        <fullName evidence="15">Flap endonuclease 1</fullName>
        <shortName evidence="15">FEN-1</shortName>
        <ecNumber evidence="15">3.1.-.-</ecNumber>
    </recommendedName>
    <alternativeName>
        <fullName evidence="15">Flap structure-specific endonuclease 1</fullName>
    </alternativeName>
</protein>
<keyword evidence="7 15" id="KW-0227">DNA damage</keyword>
<dbReference type="SUPFAM" id="SSF88723">
    <property type="entry name" value="PIN domain-like"/>
    <property type="match status" value="1"/>
</dbReference>
<keyword evidence="10 15" id="KW-0460">Magnesium</keyword>
<comment type="cofactor">
    <cofactor evidence="15">
        <name>Mg(2+)</name>
        <dbReference type="ChEBI" id="CHEBI:18420"/>
    </cofactor>
    <text evidence="15">Binds 2 magnesium ions per subunit. They probably participate in the reaction catalyzed by the enzyme. May bind an additional third magnesium ion after substrate binding.</text>
</comment>
<evidence type="ECO:0000259" key="17">
    <source>
        <dbReference type="SMART" id="SM00484"/>
    </source>
</evidence>
<dbReference type="InterPro" id="IPR019974">
    <property type="entry name" value="XPG_CS"/>
</dbReference>
<evidence type="ECO:0000256" key="10">
    <source>
        <dbReference type="ARBA" id="ARBA00022842"/>
    </source>
</evidence>